<name>A0A3D9LKJ7_9FLAO</name>
<dbReference type="Pfam" id="PF02371">
    <property type="entry name" value="Transposase_20"/>
    <property type="match status" value="1"/>
</dbReference>
<dbReference type="RefSeq" id="WP_115813162.1">
    <property type="nucleotide sequence ID" value="NZ_QREI01000043.1"/>
</dbReference>
<feature type="domain" description="Transposase IS116/IS110/IS902 C-terminal" evidence="2">
    <location>
        <begin position="202"/>
        <end position="287"/>
    </location>
</feature>
<evidence type="ECO:0000313" key="3">
    <source>
        <dbReference type="EMBL" id="REE06897.1"/>
    </source>
</evidence>
<accession>A0A3D9LKJ7</accession>
<dbReference type="EMBL" id="QREI01000043">
    <property type="protein sequence ID" value="REE06897.1"/>
    <property type="molecule type" value="Genomic_DNA"/>
</dbReference>
<dbReference type="PANTHER" id="PTHR33055:SF3">
    <property type="entry name" value="PUTATIVE TRANSPOSASE FOR IS117-RELATED"/>
    <property type="match status" value="1"/>
</dbReference>
<dbReference type="Pfam" id="PF01548">
    <property type="entry name" value="DEDD_Tnp_IS110"/>
    <property type="match status" value="1"/>
</dbReference>
<dbReference type="InterPro" id="IPR003346">
    <property type="entry name" value="Transposase_20"/>
</dbReference>
<feature type="domain" description="Transposase IS110-like N-terminal" evidence="1">
    <location>
        <begin position="8"/>
        <end position="151"/>
    </location>
</feature>
<dbReference type="GO" id="GO:0003677">
    <property type="term" value="F:DNA binding"/>
    <property type="evidence" value="ECO:0007669"/>
    <property type="project" value="InterPro"/>
</dbReference>
<dbReference type="AlphaFoldDB" id="A0A3D9LKJ7"/>
<dbReference type="NCBIfam" id="NF033542">
    <property type="entry name" value="transpos_IS110"/>
    <property type="match status" value="1"/>
</dbReference>
<evidence type="ECO:0000259" key="2">
    <source>
        <dbReference type="Pfam" id="PF02371"/>
    </source>
</evidence>
<dbReference type="PANTHER" id="PTHR33055">
    <property type="entry name" value="TRANSPOSASE FOR INSERTION SEQUENCE ELEMENT IS1111A"/>
    <property type="match status" value="1"/>
</dbReference>
<keyword evidence="4" id="KW-1185">Reference proteome</keyword>
<evidence type="ECO:0000313" key="4">
    <source>
        <dbReference type="Proteomes" id="UP000256919"/>
    </source>
</evidence>
<comment type="caution">
    <text evidence="3">The sequence shown here is derived from an EMBL/GenBank/DDBJ whole genome shotgun (WGS) entry which is preliminary data.</text>
</comment>
<reference evidence="3 4" key="1">
    <citation type="submission" date="2018-07" db="EMBL/GenBank/DDBJ databases">
        <title>Genomic Encyclopedia of Type Strains, Phase III (KMG-III): the genomes of soil and plant-associated and newly described type strains.</title>
        <authorList>
            <person name="Whitman W."/>
        </authorList>
    </citation>
    <scope>NUCLEOTIDE SEQUENCE [LARGE SCALE GENOMIC DNA]</scope>
    <source>
        <strain evidence="3 4">CECT 7948</strain>
    </source>
</reference>
<gene>
    <name evidence="3" type="ORF">DFQ09_1431</name>
</gene>
<evidence type="ECO:0000259" key="1">
    <source>
        <dbReference type="Pfam" id="PF01548"/>
    </source>
</evidence>
<dbReference type="Proteomes" id="UP000256919">
    <property type="component" value="Unassembled WGS sequence"/>
</dbReference>
<protein>
    <submittedName>
        <fullName evidence="3">Transposase</fullName>
    </submittedName>
</protein>
<organism evidence="3 4">
    <name type="scientific">Winogradskyella pacifica</name>
    <dbReference type="NCBI Taxonomy" id="664642"/>
    <lineage>
        <taxon>Bacteria</taxon>
        <taxon>Pseudomonadati</taxon>
        <taxon>Bacteroidota</taxon>
        <taxon>Flavobacteriia</taxon>
        <taxon>Flavobacteriales</taxon>
        <taxon>Flavobacteriaceae</taxon>
        <taxon>Winogradskyella</taxon>
    </lineage>
</organism>
<dbReference type="InterPro" id="IPR002525">
    <property type="entry name" value="Transp_IS110-like_N"/>
</dbReference>
<dbReference type="InterPro" id="IPR047650">
    <property type="entry name" value="Transpos_IS110"/>
</dbReference>
<dbReference type="GO" id="GO:0006313">
    <property type="term" value="P:DNA transposition"/>
    <property type="evidence" value="ECO:0007669"/>
    <property type="project" value="InterPro"/>
</dbReference>
<dbReference type="GO" id="GO:0004803">
    <property type="term" value="F:transposase activity"/>
    <property type="evidence" value="ECO:0007669"/>
    <property type="project" value="InterPro"/>
</dbReference>
<sequence length="330" mass="37670">MKNYEEVVGIDVSKKTIDAYCYQAQAHREFINDIVGYKSLLKWVLKTTKGVDVFYCFENTGYYSLKLALYLSSQSIVYVEESPLKIKRSSGVVKEKTDRLDAELIARYAWLYREELEPSTVKSTSHLELGRLLALRDQLVRNNAGLKGTLKELKVLLSSPSTDVGCLSLKRSIDYQKKQIKSIEERIKDILTEDASMCKNYELLISLKGIGLVVACQLIYHTGNFTRFANWRAFSSYCGTAPFEHRSGTSIHRRKQCHYLGDRKMKSLLSMASVSAIQHDSELRLYYNRKLAEGKDKMLAINNVRNKLIARAFAVVKRGTPYVVLQQYAA</sequence>
<dbReference type="OrthoDB" id="964423at2"/>
<proteinExistence type="predicted"/>